<dbReference type="InterPro" id="IPR007604">
    <property type="entry name" value="CP2"/>
</dbReference>
<dbReference type="Pfam" id="PF18016">
    <property type="entry name" value="SAM_3"/>
    <property type="match status" value="1"/>
</dbReference>
<dbReference type="InterPro" id="IPR040167">
    <property type="entry name" value="TF_CP2-like"/>
</dbReference>
<evidence type="ECO:0000256" key="7">
    <source>
        <dbReference type="PROSITE-ProRule" id="PRU01313"/>
    </source>
</evidence>
<keyword evidence="4 7" id="KW-0238">DNA-binding</keyword>
<sequence length="702" mass="78658">MEFQLCQNNLHIFSIDRCISSQELWNIINDTSMDSNDEYFSWTNDLKIDHTNNTPVPKNTLKRKLSSTSSEPPKIKSASNGYKSHKNPSTENSDKSSNTKRGVVAENGTSRMPPWQVDDISDLNADLEGSLAGLGADLSNNSYNMSEAILSLPGLPVFKQEAPSPTSNEAKTLSHSSCIPVTSPHGNATTSINDGNNNQNMFNNTLHHLLTGSAYSSLQSNIDGNNIVSSPTSLSQDGYHVTSSSNNFGEDCRFQYVLAAATSIATKVNEDTLTYLNQGQSYEIKLKKLGDLSAYRGKLLKTIIRICFHERRLQYMEREQMSLWQQSRPGDRILEVDVPLSYGLCDVLQPSNALNLIAFTWDPTKEVGVYIKVNCISTEFTPKKHGGEKGVPFRIQVETYQASEPCDSSKRLHAGVCQIKVFKLKGADRKHKQDREKILKRPISEQEKYQPSYECTVLNDIPLDAVVASPPTESSSNNRPYSPESGTTNIHNRQTNPMQIQNDDGSLVKYNQQQLSPVHSNENNYTLNNNNNNNTNNNNNVYISEHLLPGSNPQFTAHWLSINRFDKYLPTFANFCGADMLRMSRDDLIQICGQADGIRLYNVLHSKAITPKLTIYIGRENTPVFNAIFLSSYNSIELIEKLASLTGVSRDKVRDIYMNGPQSIHVQLSNDVIKHIKEETMFSLEILQDNGSYIFVLKPFIK</sequence>
<comment type="subcellular location">
    <subcellularLocation>
        <location evidence="1 7">Nucleus</location>
    </subcellularLocation>
</comment>
<keyword evidence="5" id="KW-0804">Transcription</keyword>
<gene>
    <name evidence="10" type="ORF">RI129_002093</name>
</gene>
<keyword evidence="6 7" id="KW-0539">Nucleus</keyword>
<dbReference type="PANTHER" id="PTHR11037">
    <property type="entry name" value="TRANSCRIPTION FACTOR CP2"/>
    <property type="match status" value="1"/>
</dbReference>
<name>A0AAN7VKK2_9COLE</name>
<keyword evidence="3" id="KW-0805">Transcription regulation</keyword>
<evidence type="ECO:0000256" key="4">
    <source>
        <dbReference type="ARBA" id="ARBA00023125"/>
    </source>
</evidence>
<evidence type="ECO:0000256" key="6">
    <source>
        <dbReference type="ARBA" id="ARBA00023242"/>
    </source>
</evidence>
<dbReference type="GO" id="GO:0000978">
    <property type="term" value="F:RNA polymerase II cis-regulatory region sequence-specific DNA binding"/>
    <property type="evidence" value="ECO:0007669"/>
    <property type="project" value="TreeGrafter"/>
</dbReference>
<feature type="region of interest" description="Disordered" evidence="8">
    <location>
        <begin position="467"/>
        <end position="502"/>
    </location>
</feature>
<dbReference type="Pfam" id="PF04516">
    <property type="entry name" value="CP2"/>
    <property type="match status" value="1"/>
</dbReference>
<feature type="compositionally biased region" description="Polar residues" evidence="8">
    <location>
        <begin position="471"/>
        <end position="502"/>
    </location>
</feature>
<dbReference type="Proteomes" id="UP001329430">
    <property type="component" value="Chromosome 2"/>
</dbReference>
<dbReference type="SUPFAM" id="SSF47769">
    <property type="entry name" value="SAM/Pointed domain"/>
    <property type="match status" value="1"/>
</dbReference>
<feature type="region of interest" description="Disordered" evidence="8">
    <location>
        <begin position="519"/>
        <end position="539"/>
    </location>
</feature>
<comment type="similarity">
    <text evidence="2">Belongs to the grh/CP2 family. CP2 subfamily.</text>
</comment>
<dbReference type="GO" id="GO:0005634">
    <property type="term" value="C:nucleus"/>
    <property type="evidence" value="ECO:0007669"/>
    <property type="project" value="UniProtKB-SubCell"/>
</dbReference>
<dbReference type="GO" id="GO:0001228">
    <property type="term" value="F:DNA-binding transcription activator activity, RNA polymerase II-specific"/>
    <property type="evidence" value="ECO:0007669"/>
    <property type="project" value="TreeGrafter"/>
</dbReference>
<evidence type="ECO:0000313" key="11">
    <source>
        <dbReference type="Proteomes" id="UP001329430"/>
    </source>
</evidence>
<feature type="compositionally biased region" description="Low complexity" evidence="8">
    <location>
        <begin position="521"/>
        <end position="539"/>
    </location>
</feature>
<organism evidence="10 11">
    <name type="scientific">Pyrocoelia pectoralis</name>
    <dbReference type="NCBI Taxonomy" id="417401"/>
    <lineage>
        <taxon>Eukaryota</taxon>
        <taxon>Metazoa</taxon>
        <taxon>Ecdysozoa</taxon>
        <taxon>Arthropoda</taxon>
        <taxon>Hexapoda</taxon>
        <taxon>Insecta</taxon>
        <taxon>Pterygota</taxon>
        <taxon>Neoptera</taxon>
        <taxon>Endopterygota</taxon>
        <taxon>Coleoptera</taxon>
        <taxon>Polyphaga</taxon>
        <taxon>Elateriformia</taxon>
        <taxon>Elateroidea</taxon>
        <taxon>Lampyridae</taxon>
        <taxon>Lampyrinae</taxon>
        <taxon>Pyrocoelia</taxon>
    </lineage>
</organism>
<evidence type="ECO:0000256" key="5">
    <source>
        <dbReference type="ARBA" id="ARBA00023163"/>
    </source>
</evidence>
<proteinExistence type="inferred from homology"/>
<dbReference type="InterPro" id="IPR057520">
    <property type="entry name" value="GRHL1/CP2_C"/>
</dbReference>
<keyword evidence="11" id="KW-1185">Reference proteome</keyword>
<dbReference type="InterPro" id="IPR013761">
    <property type="entry name" value="SAM/pointed_sf"/>
</dbReference>
<dbReference type="InterPro" id="IPR041418">
    <property type="entry name" value="SAM_3"/>
</dbReference>
<evidence type="ECO:0000256" key="3">
    <source>
        <dbReference type="ARBA" id="ARBA00023015"/>
    </source>
</evidence>
<feature type="region of interest" description="Disordered" evidence="8">
    <location>
        <begin position="48"/>
        <end position="117"/>
    </location>
</feature>
<evidence type="ECO:0000256" key="1">
    <source>
        <dbReference type="ARBA" id="ARBA00004123"/>
    </source>
</evidence>
<dbReference type="Gene3D" id="1.10.150.50">
    <property type="entry name" value="Transcription Factor, Ets-1"/>
    <property type="match status" value="1"/>
</dbReference>
<evidence type="ECO:0000256" key="2">
    <source>
        <dbReference type="ARBA" id="ARBA00010852"/>
    </source>
</evidence>
<evidence type="ECO:0000256" key="8">
    <source>
        <dbReference type="SAM" id="MobiDB-lite"/>
    </source>
</evidence>
<dbReference type="EMBL" id="JAVRBK010000002">
    <property type="protein sequence ID" value="KAK5647201.1"/>
    <property type="molecule type" value="Genomic_DNA"/>
</dbReference>
<feature type="compositionally biased region" description="Polar residues" evidence="8">
    <location>
        <begin position="66"/>
        <end position="100"/>
    </location>
</feature>
<dbReference type="AlphaFoldDB" id="A0AAN7VKK2"/>
<protein>
    <recommendedName>
        <fullName evidence="9">Grh/CP2 DB domain-containing protein</fullName>
    </recommendedName>
</protein>
<feature type="domain" description="Grh/CP2 DB" evidence="9">
    <location>
        <begin position="250"/>
        <end position="483"/>
    </location>
</feature>
<evidence type="ECO:0000259" key="9">
    <source>
        <dbReference type="PROSITE" id="PS51968"/>
    </source>
</evidence>
<comment type="caution">
    <text evidence="10">The sequence shown here is derived from an EMBL/GenBank/DDBJ whole genome shotgun (WGS) entry which is preliminary data.</text>
</comment>
<reference evidence="10 11" key="1">
    <citation type="journal article" date="2024" name="Insects">
        <title>An Improved Chromosome-Level Genome Assembly of the Firefly Pyrocoelia pectoralis.</title>
        <authorList>
            <person name="Fu X."/>
            <person name="Meyer-Rochow V.B."/>
            <person name="Ballantyne L."/>
            <person name="Zhu X."/>
        </authorList>
    </citation>
    <scope>NUCLEOTIDE SEQUENCE [LARGE SCALE GENOMIC DNA]</scope>
    <source>
        <strain evidence="10">XCY_ONT2</strain>
    </source>
</reference>
<dbReference type="Pfam" id="PF25416">
    <property type="entry name" value="GRHL1_C"/>
    <property type="match status" value="1"/>
</dbReference>
<evidence type="ECO:0000313" key="10">
    <source>
        <dbReference type="EMBL" id="KAK5647201.1"/>
    </source>
</evidence>
<dbReference type="PROSITE" id="PS51968">
    <property type="entry name" value="GRH_CP2_DB"/>
    <property type="match status" value="1"/>
</dbReference>
<dbReference type="PANTHER" id="PTHR11037:SF21">
    <property type="entry name" value="GEMINI, ISOFORM C"/>
    <property type="match status" value="1"/>
</dbReference>
<accession>A0AAN7VKK2</accession>